<keyword evidence="7 8" id="KW-0173">Coenzyme A biosynthesis</keyword>
<dbReference type="NCBIfam" id="TIGR00152">
    <property type="entry name" value="dephospho-CoA kinase"/>
    <property type="match status" value="1"/>
</dbReference>
<protein>
    <recommendedName>
        <fullName evidence="8 9">Dephospho-CoA kinase</fullName>
        <ecNumber evidence="8 9">2.7.1.24</ecNumber>
    </recommendedName>
    <alternativeName>
        <fullName evidence="8">Dephosphocoenzyme A kinase</fullName>
    </alternativeName>
</protein>
<dbReference type="PANTHER" id="PTHR10695:SF46">
    <property type="entry name" value="BIFUNCTIONAL COENZYME A SYNTHASE-RELATED"/>
    <property type="match status" value="1"/>
</dbReference>
<dbReference type="GO" id="GO:0004140">
    <property type="term" value="F:dephospho-CoA kinase activity"/>
    <property type="evidence" value="ECO:0007669"/>
    <property type="project" value="UniProtKB-UniRule"/>
</dbReference>
<dbReference type="PROSITE" id="PS51219">
    <property type="entry name" value="DPCK"/>
    <property type="match status" value="1"/>
</dbReference>
<evidence type="ECO:0000256" key="3">
    <source>
        <dbReference type="ARBA" id="ARBA00022679"/>
    </source>
</evidence>
<dbReference type="CDD" id="cd02022">
    <property type="entry name" value="DPCK"/>
    <property type="match status" value="1"/>
</dbReference>
<gene>
    <name evidence="8 10" type="primary">coaE</name>
    <name evidence="10" type="ORF">GCM10007895_27740</name>
</gene>
<evidence type="ECO:0000256" key="1">
    <source>
        <dbReference type="ARBA" id="ARBA00009018"/>
    </source>
</evidence>
<name>A0AA37W280_9GAMM</name>
<evidence type="ECO:0000313" key="10">
    <source>
        <dbReference type="EMBL" id="GLP97467.1"/>
    </source>
</evidence>
<dbReference type="FunFam" id="3.40.50.300:FF:000518">
    <property type="entry name" value="Dephospho-CoA kinase"/>
    <property type="match status" value="1"/>
</dbReference>
<comment type="subcellular location">
    <subcellularLocation>
        <location evidence="8">Cytoplasm</location>
    </subcellularLocation>
</comment>
<dbReference type="Pfam" id="PF01121">
    <property type="entry name" value="CoaE"/>
    <property type="match status" value="1"/>
</dbReference>
<keyword evidence="6 8" id="KW-0067">ATP-binding</keyword>
<comment type="caution">
    <text evidence="10">The sequence shown here is derived from an EMBL/GenBank/DDBJ whole genome shotgun (WGS) entry which is preliminary data.</text>
</comment>
<evidence type="ECO:0000256" key="9">
    <source>
        <dbReference type="NCBIfam" id="TIGR00152"/>
    </source>
</evidence>
<dbReference type="GO" id="GO:0015937">
    <property type="term" value="P:coenzyme A biosynthetic process"/>
    <property type="evidence" value="ECO:0007669"/>
    <property type="project" value="UniProtKB-UniRule"/>
</dbReference>
<dbReference type="EMBL" id="BSNC01000006">
    <property type="protein sequence ID" value="GLP97467.1"/>
    <property type="molecule type" value="Genomic_DNA"/>
</dbReference>
<dbReference type="InterPro" id="IPR001977">
    <property type="entry name" value="Depp_CoAkinase"/>
</dbReference>
<dbReference type="EC" id="2.7.1.24" evidence="8 9"/>
<comment type="similarity">
    <text evidence="1 8">Belongs to the CoaE family.</text>
</comment>
<keyword evidence="4 8" id="KW-0547">Nucleotide-binding</keyword>
<accession>A0AA37W280</accession>
<reference evidence="10" key="1">
    <citation type="journal article" date="2014" name="Int. J. Syst. Evol. Microbiol.">
        <title>Complete genome sequence of Corynebacterium casei LMG S-19264T (=DSM 44701T), isolated from a smear-ripened cheese.</title>
        <authorList>
            <consortium name="US DOE Joint Genome Institute (JGI-PGF)"/>
            <person name="Walter F."/>
            <person name="Albersmeier A."/>
            <person name="Kalinowski J."/>
            <person name="Ruckert C."/>
        </authorList>
    </citation>
    <scope>NUCLEOTIDE SEQUENCE</scope>
    <source>
        <strain evidence="10">NBRC 101628</strain>
    </source>
</reference>
<dbReference type="Gene3D" id="3.40.50.300">
    <property type="entry name" value="P-loop containing nucleotide triphosphate hydrolases"/>
    <property type="match status" value="1"/>
</dbReference>
<dbReference type="GO" id="GO:0005524">
    <property type="term" value="F:ATP binding"/>
    <property type="evidence" value="ECO:0007669"/>
    <property type="project" value="UniProtKB-UniRule"/>
</dbReference>
<dbReference type="RefSeq" id="WP_095504693.1">
    <property type="nucleotide sequence ID" value="NZ_BSNC01000006.1"/>
</dbReference>
<comment type="catalytic activity">
    <reaction evidence="8">
        <text>3'-dephospho-CoA + ATP = ADP + CoA + H(+)</text>
        <dbReference type="Rhea" id="RHEA:18245"/>
        <dbReference type="ChEBI" id="CHEBI:15378"/>
        <dbReference type="ChEBI" id="CHEBI:30616"/>
        <dbReference type="ChEBI" id="CHEBI:57287"/>
        <dbReference type="ChEBI" id="CHEBI:57328"/>
        <dbReference type="ChEBI" id="CHEBI:456216"/>
        <dbReference type="EC" id="2.7.1.24"/>
    </reaction>
</comment>
<comment type="function">
    <text evidence="8">Catalyzes the phosphorylation of the 3'-hydroxyl group of dephosphocoenzyme A to form coenzyme A.</text>
</comment>
<keyword evidence="11" id="KW-1185">Reference proteome</keyword>
<dbReference type="HAMAP" id="MF_00376">
    <property type="entry name" value="Dephospho_CoA_kinase"/>
    <property type="match status" value="1"/>
</dbReference>
<feature type="binding site" evidence="8">
    <location>
        <begin position="13"/>
        <end position="18"/>
    </location>
    <ligand>
        <name>ATP</name>
        <dbReference type="ChEBI" id="CHEBI:30616"/>
    </ligand>
</feature>
<evidence type="ECO:0000313" key="11">
    <source>
        <dbReference type="Proteomes" id="UP001161422"/>
    </source>
</evidence>
<dbReference type="InterPro" id="IPR027417">
    <property type="entry name" value="P-loop_NTPase"/>
</dbReference>
<keyword evidence="3 8" id="KW-0808">Transferase</keyword>
<evidence type="ECO:0000256" key="6">
    <source>
        <dbReference type="ARBA" id="ARBA00022840"/>
    </source>
</evidence>
<evidence type="ECO:0000256" key="7">
    <source>
        <dbReference type="ARBA" id="ARBA00022993"/>
    </source>
</evidence>
<dbReference type="SUPFAM" id="SSF52540">
    <property type="entry name" value="P-loop containing nucleoside triphosphate hydrolases"/>
    <property type="match status" value="1"/>
</dbReference>
<keyword evidence="2 8" id="KW-0963">Cytoplasm</keyword>
<evidence type="ECO:0000256" key="5">
    <source>
        <dbReference type="ARBA" id="ARBA00022777"/>
    </source>
</evidence>
<dbReference type="Proteomes" id="UP001161422">
    <property type="component" value="Unassembled WGS sequence"/>
</dbReference>
<dbReference type="AlphaFoldDB" id="A0AA37W280"/>
<comment type="pathway">
    <text evidence="8">Cofactor biosynthesis; coenzyme A biosynthesis; CoA from (R)-pantothenate: step 5/5.</text>
</comment>
<keyword evidence="5 8" id="KW-0418">Kinase</keyword>
<proteinExistence type="inferred from homology"/>
<sequence>MADYIIGLTGGIGSGKTTVANCFAKKGIVLVDADLIARDMVAPGSPGLEAIIEHFGAEVLANDGTLDRAKLRQKVFDNDAERTWLNGLLHPMIRKHMLRQAREAESEYAIMVVPLLIENSLNQMVNRILVVDVSPETQIERTMARDEVSHEHVENILKAQASRDERLTFADDVVNNEQSLPELQQQVDQLHESYLKLAKQYQLTQE</sequence>
<evidence type="ECO:0000256" key="4">
    <source>
        <dbReference type="ARBA" id="ARBA00022741"/>
    </source>
</evidence>
<evidence type="ECO:0000256" key="2">
    <source>
        <dbReference type="ARBA" id="ARBA00022490"/>
    </source>
</evidence>
<dbReference type="GO" id="GO:0005737">
    <property type="term" value="C:cytoplasm"/>
    <property type="evidence" value="ECO:0007669"/>
    <property type="project" value="UniProtKB-SubCell"/>
</dbReference>
<organism evidence="10 11">
    <name type="scientific">Paraferrimonas sedimenticola</name>
    <dbReference type="NCBI Taxonomy" id="375674"/>
    <lineage>
        <taxon>Bacteria</taxon>
        <taxon>Pseudomonadati</taxon>
        <taxon>Pseudomonadota</taxon>
        <taxon>Gammaproteobacteria</taxon>
        <taxon>Alteromonadales</taxon>
        <taxon>Ferrimonadaceae</taxon>
        <taxon>Paraferrimonas</taxon>
    </lineage>
</organism>
<evidence type="ECO:0000256" key="8">
    <source>
        <dbReference type="HAMAP-Rule" id="MF_00376"/>
    </source>
</evidence>
<reference evidence="10" key="2">
    <citation type="submission" date="2023-01" db="EMBL/GenBank/DDBJ databases">
        <title>Draft genome sequence of Paraferrimonas sedimenticola strain NBRC 101628.</title>
        <authorList>
            <person name="Sun Q."/>
            <person name="Mori K."/>
        </authorList>
    </citation>
    <scope>NUCLEOTIDE SEQUENCE</scope>
    <source>
        <strain evidence="10">NBRC 101628</strain>
    </source>
</reference>
<dbReference type="PANTHER" id="PTHR10695">
    <property type="entry name" value="DEPHOSPHO-COA KINASE-RELATED"/>
    <property type="match status" value="1"/>
</dbReference>